<dbReference type="CDD" id="cd02440">
    <property type="entry name" value="AdoMet_MTases"/>
    <property type="match status" value="1"/>
</dbReference>
<evidence type="ECO:0000256" key="5">
    <source>
        <dbReference type="ARBA" id="ARBA00022490"/>
    </source>
</evidence>
<evidence type="ECO:0000256" key="9">
    <source>
        <dbReference type="ARBA" id="ARBA00030757"/>
    </source>
</evidence>
<evidence type="ECO:0000313" key="12">
    <source>
        <dbReference type="EMBL" id="GAA0911951.1"/>
    </source>
</evidence>
<organism evidence="12 13">
    <name type="scientific">Streptomyces thermoalcalitolerans</name>
    <dbReference type="NCBI Taxonomy" id="65605"/>
    <lineage>
        <taxon>Bacteria</taxon>
        <taxon>Bacillati</taxon>
        <taxon>Actinomycetota</taxon>
        <taxon>Actinomycetes</taxon>
        <taxon>Kitasatosporales</taxon>
        <taxon>Streptomycetaceae</taxon>
        <taxon>Streptomyces</taxon>
    </lineage>
</organism>
<comment type="caution">
    <text evidence="12">The sequence shown here is derived from an EMBL/GenBank/DDBJ whole genome shotgun (WGS) entry which is preliminary data.</text>
</comment>
<reference evidence="13" key="1">
    <citation type="journal article" date="2019" name="Int. J. Syst. Evol. Microbiol.">
        <title>The Global Catalogue of Microorganisms (GCM) 10K type strain sequencing project: providing services to taxonomists for standard genome sequencing and annotation.</title>
        <authorList>
            <consortium name="The Broad Institute Genomics Platform"/>
            <consortium name="The Broad Institute Genome Sequencing Center for Infectious Disease"/>
            <person name="Wu L."/>
            <person name="Ma J."/>
        </authorList>
    </citation>
    <scope>NUCLEOTIDE SEQUENCE [LARGE SCALE GENOMIC DNA]</scope>
    <source>
        <strain evidence="13">JCM 10673</strain>
    </source>
</reference>
<sequence>MTATVDDTAEARRLRVALADALAEKGDLTDPAWRKVFEAVPRHLFVPAFFTGPGEPVTAADPDWLRTVYTDDVLVTQMTDGVATSSSTAPGLMLTMLHALDVTAGASVLEVATGTGYNAALLAERLGPAGRLTTIEVDPDLARTAEERLRACGYTPLVLAGDGRAGHPDGAPYDRLIATCGFHRLPYTWVEQVRPGGVIVTPLGSGTVRLDVGDGIASGSFLPTPSCFMGVRSAGETGTAPYPGDPETAGRRPTGLDPSAVSWTNAFPFLVSLVLPGVATSTDLDDDRRVTGCRLWTPDGSWARVDDGTVRQFGPRRLWDAVEAAHGWWEENGRPERERFGIVLDREGQRLWLDEPGHLVPDFT</sequence>
<dbReference type="Pfam" id="PF01135">
    <property type="entry name" value="PCMT"/>
    <property type="match status" value="1"/>
</dbReference>
<dbReference type="SUPFAM" id="SSF53335">
    <property type="entry name" value="S-adenosyl-L-methionine-dependent methyltransferases"/>
    <property type="match status" value="1"/>
</dbReference>
<gene>
    <name evidence="12" type="ORF">GCM10009549_23630</name>
</gene>
<evidence type="ECO:0000313" key="13">
    <source>
        <dbReference type="Proteomes" id="UP001501005"/>
    </source>
</evidence>
<evidence type="ECO:0000256" key="3">
    <source>
        <dbReference type="ARBA" id="ARBA00011890"/>
    </source>
</evidence>
<dbReference type="GO" id="GO:0008168">
    <property type="term" value="F:methyltransferase activity"/>
    <property type="evidence" value="ECO:0007669"/>
    <property type="project" value="UniProtKB-KW"/>
</dbReference>
<keyword evidence="7" id="KW-0808">Transferase</keyword>
<keyword evidence="6 12" id="KW-0489">Methyltransferase</keyword>
<comment type="subcellular location">
    <subcellularLocation>
        <location evidence="1">Cytoplasm</location>
    </subcellularLocation>
</comment>
<name>A0ABP3Z3L6_9ACTN</name>
<evidence type="ECO:0000256" key="10">
    <source>
        <dbReference type="ARBA" id="ARBA00031323"/>
    </source>
</evidence>
<dbReference type="Proteomes" id="UP001501005">
    <property type="component" value="Unassembled WGS sequence"/>
</dbReference>
<evidence type="ECO:0000256" key="7">
    <source>
        <dbReference type="ARBA" id="ARBA00022679"/>
    </source>
</evidence>
<dbReference type="PANTHER" id="PTHR11579:SF0">
    <property type="entry name" value="PROTEIN-L-ISOASPARTATE(D-ASPARTATE) O-METHYLTRANSFERASE"/>
    <property type="match status" value="1"/>
</dbReference>
<comment type="similarity">
    <text evidence="2">Belongs to the methyltransferase superfamily. L-isoaspartyl/D-aspartyl protein methyltransferase family.</text>
</comment>
<evidence type="ECO:0000256" key="2">
    <source>
        <dbReference type="ARBA" id="ARBA00005369"/>
    </source>
</evidence>
<dbReference type="EC" id="2.1.1.77" evidence="3"/>
<keyword evidence="8" id="KW-0949">S-adenosyl-L-methionine</keyword>
<evidence type="ECO:0000256" key="4">
    <source>
        <dbReference type="ARBA" id="ARBA00013346"/>
    </source>
</evidence>
<dbReference type="EMBL" id="BAAAHG010000015">
    <property type="protein sequence ID" value="GAA0911951.1"/>
    <property type="molecule type" value="Genomic_DNA"/>
</dbReference>
<proteinExistence type="inferred from homology"/>
<dbReference type="GO" id="GO:0032259">
    <property type="term" value="P:methylation"/>
    <property type="evidence" value="ECO:0007669"/>
    <property type="project" value="UniProtKB-KW"/>
</dbReference>
<dbReference type="Gene3D" id="3.40.50.150">
    <property type="entry name" value="Vaccinia Virus protein VP39"/>
    <property type="match status" value="1"/>
</dbReference>
<dbReference type="InterPro" id="IPR000682">
    <property type="entry name" value="PCMT"/>
</dbReference>
<evidence type="ECO:0000256" key="6">
    <source>
        <dbReference type="ARBA" id="ARBA00022603"/>
    </source>
</evidence>
<evidence type="ECO:0000256" key="8">
    <source>
        <dbReference type="ARBA" id="ARBA00022691"/>
    </source>
</evidence>
<protein>
    <recommendedName>
        <fullName evidence="4">Protein-L-isoaspartate O-methyltransferase</fullName>
        <ecNumber evidence="3">2.1.1.77</ecNumber>
    </recommendedName>
    <alternativeName>
        <fullName evidence="11">L-isoaspartyl protein carboxyl methyltransferase</fullName>
    </alternativeName>
    <alternativeName>
        <fullName evidence="9">Protein L-isoaspartyl methyltransferase</fullName>
    </alternativeName>
    <alternativeName>
        <fullName evidence="10">Protein-beta-aspartate methyltransferase</fullName>
    </alternativeName>
</protein>
<dbReference type="PANTHER" id="PTHR11579">
    <property type="entry name" value="PROTEIN-L-ISOASPARTATE O-METHYLTRANSFERASE"/>
    <property type="match status" value="1"/>
</dbReference>
<dbReference type="InterPro" id="IPR029063">
    <property type="entry name" value="SAM-dependent_MTases_sf"/>
</dbReference>
<evidence type="ECO:0000256" key="1">
    <source>
        <dbReference type="ARBA" id="ARBA00004496"/>
    </source>
</evidence>
<keyword evidence="5" id="KW-0963">Cytoplasm</keyword>
<keyword evidence="13" id="KW-1185">Reference proteome</keyword>
<accession>A0ABP3Z3L6</accession>
<dbReference type="RefSeq" id="WP_344049378.1">
    <property type="nucleotide sequence ID" value="NZ_BAAAHG010000015.1"/>
</dbReference>
<evidence type="ECO:0000256" key="11">
    <source>
        <dbReference type="ARBA" id="ARBA00031350"/>
    </source>
</evidence>